<keyword evidence="1" id="KW-0472">Membrane</keyword>
<evidence type="ECO:0000256" key="1">
    <source>
        <dbReference type="SAM" id="Phobius"/>
    </source>
</evidence>
<feature type="transmembrane region" description="Helical" evidence="1">
    <location>
        <begin position="195"/>
        <end position="215"/>
    </location>
</feature>
<sequence>MSATKAAKLDEKLLQFKLPVNLRNALIAMIGVGVVSFLIAFLGFGHETSRHMDEAGHFHHTNLGYHVLLIGTYFVVGLAITGIFFTAIQHLTGSHWSVTVRRLFETYGLFTPIAGLLLVGVIFGMHDLYEWADASVRENDHLIHHKSGYLNPTAFIIRCVAFIGVWTIFAYIFHGKSVGQDKDKVVDTTKTLAKISGGFILFFALSWCFMAFDLLMSLSPHWFSTMFGVYAFAGAFQTSLASYLIVIAILKKNGYLGEAVNENHYHDIAKFLLGMTTFWAYVGFSQFMLIWYANIPEETFFYEMRMTGGWGYTTLALPFVKFVIPFLLLLNRPNKRDIDFLWKLSAWILAVQFFELFWLVFPANFEKFSFLHFVLAFGGTVGVVGIFGFFIFKKLEKHSLVPVGDPRLDECLHHHQ</sequence>
<dbReference type="OrthoDB" id="140980at2"/>
<organism evidence="2 3">
    <name type="scientific">Leptospira harrisiae</name>
    <dbReference type="NCBI Taxonomy" id="2023189"/>
    <lineage>
        <taxon>Bacteria</taxon>
        <taxon>Pseudomonadati</taxon>
        <taxon>Spirochaetota</taxon>
        <taxon>Spirochaetia</taxon>
        <taxon>Leptospirales</taxon>
        <taxon>Leptospiraceae</taxon>
        <taxon>Leptospira</taxon>
    </lineage>
</organism>
<feature type="transmembrane region" description="Helical" evidence="1">
    <location>
        <begin position="342"/>
        <end position="361"/>
    </location>
</feature>
<feature type="transmembrane region" description="Helical" evidence="1">
    <location>
        <begin position="227"/>
        <end position="250"/>
    </location>
</feature>
<dbReference type="RefSeq" id="WP_100742594.1">
    <property type="nucleotide sequence ID" value="NZ_NPDW01000001.1"/>
</dbReference>
<evidence type="ECO:0000313" key="3">
    <source>
        <dbReference type="Proteomes" id="UP000232145"/>
    </source>
</evidence>
<dbReference type="AlphaFoldDB" id="A0A2N0AN94"/>
<protein>
    <recommendedName>
        <fullName evidence="4">Quinol:cytochrome C oxidoreductase</fullName>
    </recommendedName>
</protein>
<accession>A0A2N0AN94</accession>
<dbReference type="EMBL" id="NPDX01000001">
    <property type="protein sequence ID" value="PJZ85705.1"/>
    <property type="molecule type" value="Genomic_DNA"/>
</dbReference>
<evidence type="ECO:0008006" key="4">
    <source>
        <dbReference type="Google" id="ProtNLM"/>
    </source>
</evidence>
<gene>
    <name evidence="2" type="ORF">CH364_05745</name>
</gene>
<feature type="transmembrane region" description="Helical" evidence="1">
    <location>
        <begin position="312"/>
        <end position="330"/>
    </location>
</feature>
<name>A0A2N0AN94_9LEPT</name>
<reference evidence="2 3" key="1">
    <citation type="submission" date="2017-07" db="EMBL/GenBank/DDBJ databases">
        <title>Leptospira spp. isolated from tropical soils.</title>
        <authorList>
            <person name="Thibeaux R."/>
            <person name="Iraola G."/>
            <person name="Ferres I."/>
            <person name="Bierque E."/>
            <person name="Girault D."/>
            <person name="Soupe-Gilbert M.-E."/>
            <person name="Picardeau M."/>
            <person name="Goarant C."/>
        </authorList>
    </citation>
    <scope>NUCLEOTIDE SEQUENCE [LARGE SCALE GENOMIC DNA]</scope>
    <source>
        <strain evidence="2 3">FH2-B-A1</strain>
    </source>
</reference>
<feature type="transmembrane region" description="Helical" evidence="1">
    <location>
        <begin position="149"/>
        <end position="174"/>
    </location>
</feature>
<keyword evidence="3" id="KW-1185">Reference proteome</keyword>
<keyword evidence="1" id="KW-1133">Transmembrane helix</keyword>
<keyword evidence="1" id="KW-0812">Transmembrane</keyword>
<feature type="transmembrane region" description="Helical" evidence="1">
    <location>
        <begin position="373"/>
        <end position="392"/>
    </location>
</feature>
<feature type="transmembrane region" description="Helical" evidence="1">
    <location>
        <begin position="64"/>
        <end position="88"/>
    </location>
</feature>
<dbReference type="Proteomes" id="UP000232145">
    <property type="component" value="Unassembled WGS sequence"/>
</dbReference>
<comment type="caution">
    <text evidence="2">The sequence shown here is derived from an EMBL/GenBank/DDBJ whole genome shotgun (WGS) entry which is preliminary data.</text>
</comment>
<dbReference type="PANTHER" id="PTHR43044:SF1">
    <property type="entry name" value="QUINOL:CYTOCHROME C OXIDOREDUCTASE QUINONE-BINDING SUBUNIT 2"/>
    <property type="match status" value="1"/>
</dbReference>
<evidence type="ECO:0000313" key="2">
    <source>
        <dbReference type="EMBL" id="PJZ85705.1"/>
    </source>
</evidence>
<feature type="transmembrane region" description="Helical" evidence="1">
    <location>
        <begin position="109"/>
        <end position="129"/>
    </location>
</feature>
<feature type="transmembrane region" description="Helical" evidence="1">
    <location>
        <begin position="271"/>
        <end position="292"/>
    </location>
</feature>
<feature type="transmembrane region" description="Helical" evidence="1">
    <location>
        <begin position="21"/>
        <end position="44"/>
    </location>
</feature>
<dbReference type="PANTHER" id="PTHR43044">
    <property type="match status" value="1"/>
</dbReference>
<proteinExistence type="predicted"/>